<dbReference type="InterPro" id="IPR002625">
    <property type="entry name" value="Smr_dom"/>
</dbReference>
<proteinExistence type="predicted"/>
<organism evidence="3 4">
    <name type="scientific">Alterirhizorhabdus solaris</name>
    <dbReference type="NCBI Taxonomy" id="2529389"/>
    <lineage>
        <taxon>Bacteria</taxon>
        <taxon>Pseudomonadati</taxon>
        <taxon>Pseudomonadota</taxon>
        <taxon>Alphaproteobacteria</taxon>
        <taxon>Sphingomonadales</taxon>
        <taxon>Rhizorhabdaceae</taxon>
        <taxon>Alterirhizorhabdus</taxon>
    </lineage>
</organism>
<dbReference type="InterPro" id="IPR036063">
    <property type="entry name" value="Smr_dom_sf"/>
</dbReference>
<name>A0A558QZS1_9SPHN</name>
<evidence type="ECO:0000259" key="2">
    <source>
        <dbReference type="PROSITE" id="PS50828"/>
    </source>
</evidence>
<accession>A0A558QZS1</accession>
<dbReference type="Gene3D" id="3.30.1370.110">
    <property type="match status" value="1"/>
</dbReference>
<dbReference type="EMBL" id="VNIM01000061">
    <property type="protein sequence ID" value="TVV72587.1"/>
    <property type="molecule type" value="Genomic_DNA"/>
</dbReference>
<dbReference type="Pfam" id="PF01713">
    <property type="entry name" value="Smr"/>
    <property type="match status" value="1"/>
</dbReference>
<dbReference type="PANTHER" id="PTHR35562">
    <property type="entry name" value="DNA ENDONUCLEASE SMRA-RELATED"/>
    <property type="match status" value="1"/>
</dbReference>
<evidence type="ECO:0000313" key="3">
    <source>
        <dbReference type="EMBL" id="TVV72587.1"/>
    </source>
</evidence>
<dbReference type="AlphaFoldDB" id="A0A558QZS1"/>
<sequence>MAGRQLDPEERALWHRVTDSVRPIVRVKPVRAAIAKPLASAPPPPSPALLPSKRLGRVPPPLPPRLNPKAAPPPDTLDGGWDRRLRRGMVAPDRAIDLHGHTLATAFAALDAELARAIAMEARLILLVTGRPPRERGHGEERPRGAIRASVGDWLAGSRFADRIAAVRNAHPRHGGAGALYVILRRRRERG</sequence>
<dbReference type="PANTHER" id="PTHR35562:SF2">
    <property type="entry name" value="DNA ENDONUCLEASE SMRA-RELATED"/>
    <property type="match status" value="1"/>
</dbReference>
<keyword evidence="4" id="KW-1185">Reference proteome</keyword>
<dbReference type="PROSITE" id="PS50828">
    <property type="entry name" value="SMR"/>
    <property type="match status" value="1"/>
</dbReference>
<feature type="domain" description="Smr" evidence="2">
    <location>
        <begin position="96"/>
        <end position="185"/>
    </location>
</feature>
<comment type="caution">
    <text evidence="3">The sequence shown here is derived from an EMBL/GenBank/DDBJ whole genome shotgun (WGS) entry which is preliminary data.</text>
</comment>
<gene>
    <name evidence="3" type="ORF">FOY91_14115</name>
</gene>
<protein>
    <submittedName>
        <fullName evidence="3">DNA mismatch repair protein MutS</fullName>
    </submittedName>
</protein>
<dbReference type="Proteomes" id="UP000318681">
    <property type="component" value="Unassembled WGS sequence"/>
</dbReference>
<reference evidence="3 4" key="1">
    <citation type="submission" date="2019-07" db="EMBL/GenBank/DDBJ databases">
        <title>Sphingomonas solaris sp. nov., isolated from a solar panel from Boston, Massachusetts.</title>
        <authorList>
            <person name="Tanner K."/>
            <person name="Pascual J."/>
            <person name="Mancuso C."/>
            <person name="Pereto J."/>
            <person name="Khalil A."/>
            <person name="Vilanova C."/>
        </authorList>
    </citation>
    <scope>NUCLEOTIDE SEQUENCE [LARGE SCALE GENOMIC DNA]</scope>
    <source>
        <strain evidence="3 4">R4DWN</strain>
    </source>
</reference>
<evidence type="ECO:0000313" key="4">
    <source>
        <dbReference type="Proteomes" id="UP000318681"/>
    </source>
</evidence>
<feature type="region of interest" description="Disordered" evidence="1">
    <location>
        <begin position="35"/>
        <end position="82"/>
    </location>
</feature>
<evidence type="ECO:0000256" key="1">
    <source>
        <dbReference type="SAM" id="MobiDB-lite"/>
    </source>
</evidence>
<feature type="compositionally biased region" description="Pro residues" evidence="1">
    <location>
        <begin position="58"/>
        <end position="75"/>
    </location>
</feature>
<dbReference type="SUPFAM" id="SSF160443">
    <property type="entry name" value="SMR domain-like"/>
    <property type="match status" value="1"/>
</dbReference>
<dbReference type="RefSeq" id="WP_145153205.1">
    <property type="nucleotide sequence ID" value="NZ_VNIM01000061.1"/>
</dbReference>
<dbReference type="OrthoDB" id="7165597at2"/>